<evidence type="ECO:0000313" key="3">
    <source>
        <dbReference type="Proteomes" id="UP001516400"/>
    </source>
</evidence>
<accession>A0ABD2N695</accession>
<protein>
    <submittedName>
        <fullName evidence="2">Uncharacterized protein</fullName>
    </submittedName>
</protein>
<proteinExistence type="predicted"/>
<reference evidence="2 3" key="1">
    <citation type="journal article" date="2021" name="BMC Biol.">
        <title>Horizontally acquired antibacterial genes associated with adaptive radiation of ladybird beetles.</title>
        <authorList>
            <person name="Li H.S."/>
            <person name="Tang X.F."/>
            <person name="Huang Y.H."/>
            <person name="Xu Z.Y."/>
            <person name="Chen M.L."/>
            <person name="Du X.Y."/>
            <person name="Qiu B.Y."/>
            <person name="Chen P.T."/>
            <person name="Zhang W."/>
            <person name="Slipinski A."/>
            <person name="Escalona H.E."/>
            <person name="Waterhouse R.M."/>
            <person name="Zwick A."/>
            <person name="Pang H."/>
        </authorList>
    </citation>
    <scope>NUCLEOTIDE SEQUENCE [LARGE SCALE GENOMIC DNA]</scope>
    <source>
        <strain evidence="2">SYSU2018</strain>
    </source>
</reference>
<feature type="compositionally biased region" description="Basic and acidic residues" evidence="1">
    <location>
        <begin position="233"/>
        <end position="249"/>
    </location>
</feature>
<gene>
    <name evidence="2" type="ORF">HHI36_015669</name>
</gene>
<name>A0ABD2N695_9CUCU</name>
<dbReference type="Proteomes" id="UP001516400">
    <property type="component" value="Unassembled WGS sequence"/>
</dbReference>
<organism evidence="2 3">
    <name type="scientific">Cryptolaemus montrouzieri</name>
    <dbReference type="NCBI Taxonomy" id="559131"/>
    <lineage>
        <taxon>Eukaryota</taxon>
        <taxon>Metazoa</taxon>
        <taxon>Ecdysozoa</taxon>
        <taxon>Arthropoda</taxon>
        <taxon>Hexapoda</taxon>
        <taxon>Insecta</taxon>
        <taxon>Pterygota</taxon>
        <taxon>Neoptera</taxon>
        <taxon>Endopterygota</taxon>
        <taxon>Coleoptera</taxon>
        <taxon>Polyphaga</taxon>
        <taxon>Cucujiformia</taxon>
        <taxon>Coccinelloidea</taxon>
        <taxon>Coccinellidae</taxon>
        <taxon>Scymninae</taxon>
        <taxon>Scymnini</taxon>
        <taxon>Cryptolaemus</taxon>
    </lineage>
</organism>
<evidence type="ECO:0000256" key="1">
    <source>
        <dbReference type="SAM" id="MobiDB-lite"/>
    </source>
</evidence>
<feature type="region of interest" description="Disordered" evidence="1">
    <location>
        <begin position="223"/>
        <end position="250"/>
    </location>
</feature>
<dbReference type="AlphaFoldDB" id="A0ABD2N695"/>
<dbReference type="EMBL" id="JABFTP020000062">
    <property type="protein sequence ID" value="KAL3274260.1"/>
    <property type="molecule type" value="Genomic_DNA"/>
</dbReference>
<evidence type="ECO:0000313" key="2">
    <source>
        <dbReference type="EMBL" id="KAL3274260.1"/>
    </source>
</evidence>
<feature type="region of interest" description="Disordered" evidence="1">
    <location>
        <begin position="289"/>
        <end position="313"/>
    </location>
</feature>
<sequence>MQEIHRKINEAFDLCHHHSVNNGSRFRTNAEWISCISKVTRRILASELIKNHELPLKKQKLEEYSHLLPYNMQIQQIYASLEPFYNPYVPDLANVNRHISAFKPVPPISESKIKKVGLYVDPPILQHPEKVVPLSESERFSGSFQPNVALAPPTPKKHLYGKTSIAINEAIKCDLKHRALLANGHVVKREVEEVIRNNVAKSEPTLPKENNSTNRYNYEIELSTDTEDSASESSEKQSDPLKSIEDLLRSPDATSRNKIIQMFSTLMKERDKLAEQCKEKDEKIAQLEEKRRRKQEESKEAIPPIQEKGAVEAETLKIERIDEEMDIKVEDADADDAADKEVEELAQTQTSVIMSAENSEKTILKNVPE</sequence>
<comment type="caution">
    <text evidence="2">The sequence shown here is derived from an EMBL/GenBank/DDBJ whole genome shotgun (WGS) entry which is preliminary data.</text>
</comment>
<keyword evidence="3" id="KW-1185">Reference proteome</keyword>
<feature type="compositionally biased region" description="Basic and acidic residues" evidence="1">
    <location>
        <begin position="289"/>
        <end position="300"/>
    </location>
</feature>